<keyword evidence="1 4" id="KW-0378">Hydrolase</keyword>
<evidence type="ECO:0000256" key="4">
    <source>
        <dbReference type="PROSITE-ProRule" id="PRU01161"/>
    </source>
</evidence>
<feature type="short sequence motif" description="GXSXG" evidence="4">
    <location>
        <begin position="41"/>
        <end position="45"/>
    </location>
</feature>
<dbReference type="InterPro" id="IPR050301">
    <property type="entry name" value="NTE"/>
</dbReference>
<proteinExistence type="predicted"/>
<dbReference type="InterPro" id="IPR016035">
    <property type="entry name" value="Acyl_Trfase/lysoPLipase"/>
</dbReference>
<dbReference type="RefSeq" id="WP_069958198.1">
    <property type="nucleotide sequence ID" value="NZ_MCGG01000028.1"/>
</dbReference>
<evidence type="ECO:0000256" key="3">
    <source>
        <dbReference type="ARBA" id="ARBA00023098"/>
    </source>
</evidence>
<evidence type="ECO:0000259" key="5">
    <source>
        <dbReference type="PROSITE" id="PS51635"/>
    </source>
</evidence>
<name>A0A1E5Q700_9PROT</name>
<dbReference type="PANTHER" id="PTHR14226:SF76">
    <property type="entry name" value="NTE FAMILY PROTEIN RSSA"/>
    <property type="match status" value="1"/>
</dbReference>
<dbReference type="GO" id="GO:0016042">
    <property type="term" value="P:lipid catabolic process"/>
    <property type="evidence" value="ECO:0007669"/>
    <property type="project" value="UniProtKB-UniRule"/>
</dbReference>
<dbReference type="AlphaFoldDB" id="A0A1E5Q700"/>
<dbReference type="NCBIfam" id="NF007623">
    <property type="entry name" value="PRK10279.1"/>
    <property type="match status" value="1"/>
</dbReference>
<evidence type="ECO:0000256" key="2">
    <source>
        <dbReference type="ARBA" id="ARBA00022963"/>
    </source>
</evidence>
<evidence type="ECO:0000256" key="1">
    <source>
        <dbReference type="ARBA" id="ARBA00022801"/>
    </source>
</evidence>
<reference evidence="7" key="1">
    <citation type="submission" date="2016-07" db="EMBL/GenBank/DDBJ databases">
        <authorList>
            <person name="Florea S."/>
            <person name="Webb J.S."/>
            <person name="Jaromczyk J."/>
            <person name="Schardl C.L."/>
        </authorList>
    </citation>
    <scope>NUCLEOTIDE SEQUENCE [LARGE SCALE GENOMIC DNA]</scope>
    <source>
        <strain evidence="7">MV-1</strain>
    </source>
</reference>
<dbReference type="Pfam" id="PF01734">
    <property type="entry name" value="Patatin"/>
    <property type="match status" value="1"/>
</dbReference>
<dbReference type="SUPFAM" id="SSF52151">
    <property type="entry name" value="FabD/lysophospholipase-like"/>
    <property type="match status" value="1"/>
</dbReference>
<dbReference type="Proteomes" id="UP000095347">
    <property type="component" value="Unassembled WGS sequence"/>
</dbReference>
<keyword evidence="7" id="KW-1185">Reference proteome</keyword>
<dbReference type="PANTHER" id="PTHR14226">
    <property type="entry name" value="NEUROPATHY TARGET ESTERASE/SWISS CHEESE D.MELANOGASTER"/>
    <property type="match status" value="1"/>
</dbReference>
<accession>A0A1E5Q700</accession>
<keyword evidence="2 4" id="KW-0442">Lipid degradation</keyword>
<protein>
    <recommendedName>
        <fullName evidence="5">PNPLA domain-containing protein</fullName>
    </recommendedName>
</protein>
<keyword evidence="3 4" id="KW-0443">Lipid metabolism</keyword>
<dbReference type="EMBL" id="MCGG01000028">
    <property type="protein sequence ID" value="OEJ66823.1"/>
    <property type="molecule type" value="Genomic_DNA"/>
</dbReference>
<comment type="caution">
    <text evidence="6">The sequence shown here is derived from an EMBL/GenBank/DDBJ whole genome shotgun (WGS) entry which is preliminary data.</text>
</comment>
<dbReference type="PROSITE" id="PS51635">
    <property type="entry name" value="PNPLA"/>
    <property type="match status" value="1"/>
</dbReference>
<gene>
    <name evidence="6" type="ORF">BEN30_11340</name>
</gene>
<evidence type="ECO:0000313" key="6">
    <source>
        <dbReference type="EMBL" id="OEJ66823.1"/>
    </source>
</evidence>
<dbReference type="Gene3D" id="3.40.1090.10">
    <property type="entry name" value="Cytosolic phospholipase A2 catalytic domain"/>
    <property type="match status" value="2"/>
</dbReference>
<feature type="short sequence motif" description="DGA/G" evidence="4">
    <location>
        <begin position="157"/>
        <end position="159"/>
    </location>
</feature>
<evidence type="ECO:0000313" key="7">
    <source>
        <dbReference type="Proteomes" id="UP000095347"/>
    </source>
</evidence>
<feature type="active site" description="Nucleophile" evidence="4">
    <location>
        <position position="43"/>
    </location>
</feature>
<dbReference type="STRING" id="28181.BEN30_11340"/>
<organism evidence="6 7">
    <name type="scientific">Magnetovibrio blakemorei</name>
    <dbReference type="NCBI Taxonomy" id="28181"/>
    <lineage>
        <taxon>Bacteria</taxon>
        <taxon>Pseudomonadati</taxon>
        <taxon>Pseudomonadota</taxon>
        <taxon>Alphaproteobacteria</taxon>
        <taxon>Rhodospirillales</taxon>
        <taxon>Magnetovibrionaceae</taxon>
        <taxon>Magnetovibrio</taxon>
    </lineage>
</organism>
<comment type="caution">
    <text evidence="4">Lacks conserved residue(s) required for the propagation of feature annotation.</text>
</comment>
<dbReference type="GO" id="GO:0016787">
    <property type="term" value="F:hydrolase activity"/>
    <property type="evidence" value="ECO:0007669"/>
    <property type="project" value="UniProtKB-UniRule"/>
</dbReference>
<dbReference type="InterPro" id="IPR002641">
    <property type="entry name" value="PNPLA_dom"/>
</dbReference>
<dbReference type="OrthoDB" id="5290098at2"/>
<sequence length="313" mass="33618">MNARTPMIGLALGSGSARGWAHIGVIEALAEINIHPSIVCGTSIGALVGAAQAVGELQSLRDWVLTIGLQDIIRLMDFSPSSGGLIQGNRLLEFFNDKYADVAIETLSTPYAAVATELASGREVWLREGSLMNAVRASIAMPGLFSPMQVDGRWLVDGGLVNPVPVSVCRALGAEIIIAVNLNGDLVGHRSQIPKALDVDANKAAETAGTLEKIMSAFPDQVKNMAQQYFIDNFNSSKDAPGYFDILSGSINIMQDLITRSRMAGDPPDLILSPRLSHIGLLEFNRAEEAIEEGRRCVRQALPRLQEIVGCRL</sequence>
<feature type="domain" description="PNPLA" evidence="5">
    <location>
        <begin position="10"/>
        <end position="170"/>
    </location>
</feature>
<feature type="active site" description="Proton acceptor" evidence="4">
    <location>
        <position position="157"/>
    </location>
</feature>